<dbReference type="Pfam" id="PF02038">
    <property type="entry name" value="ATP1G1_PLM_MAT8"/>
    <property type="match status" value="1"/>
</dbReference>
<evidence type="ECO:0000256" key="6">
    <source>
        <dbReference type="ARBA" id="ARBA00022692"/>
    </source>
</evidence>
<evidence type="ECO:0000256" key="11">
    <source>
        <dbReference type="ARBA" id="ARBA00023065"/>
    </source>
</evidence>
<keyword evidence="12 15" id="KW-0472">Membrane</keyword>
<comment type="subunit">
    <text evidence="14">Regulatory subunit of the sodium/potassium-transporting ATPase which is composed of a catalytic alpha subunit, a non-catalytic beta subunit and an additional regulatory subunit. The regulatory subunit, a member of the FXYD protein family, modulates the enzymatic activity in a tissue- and isoform-specific way by changing affinities of the Na+/K+-ATPase toward Na(+), K(+) or ATP.</text>
</comment>
<comment type="caution">
    <text evidence="17">The sequence shown here is derived from an EMBL/GenBank/DDBJ whole genome shotgun (WGS) entry which is preliminary data.</text>
</comment>
<feature type="transmembrane region" description="Helical" evidence="15">
    <location>
        <begin position="36"/>
        <end position="57"/>
    </location>
</feature>
<keyword evidence="8" id="KW-0630">Potassium</keyword>
<keyword evidence="10" id="KW-0915">Sodium</keyword>
<evidence type="ECO:0000256" key="4">
    <source>
        <dbReference type="ARBA" id="ARBA00022538"/>
    </source>
</evidence>
<evidence type="ECO:0000256" key="1">
    <source>
        <dbReference type="ARBA" id="ARBA00004479"/>
    </source>
</evidence>
<dbReference type="InterPro" id="IPR000272">
    <property type="entry name" value="Ion-transport_regulator_FXYD"/>
</dbReference>
<keyword evidence="3 15" id="KW-0813">Transport</keyword>
<accession>A0A834QY67</accession>
<gene>
    <name evidence="17" type="ORF">GHT09_000925</name>
</gene>
<dbReference type="Proteomes" id="UP000662637">
    <property type="component" value="Unassembled WGS sequence"/>
</dbReference>
<proteinExistence type="inferred from homology"/>
<feature type="signal peptide" evidence="15">
    <location>
        <begin position="1"/>
        <end position="18"/>
    </location>
</feature>
<keyword evidence="9 15" id="KW-1133">Transmembrane helix</keyword>
<evidence type="ECO:0000256" key="3">
    <source>
        <dbReference type="ARBA" id="ARBA00022448"/>
    </source>
</evidence>
<dbReference type="GO" id="GO:0043269">
    <property type="term" value="P:regulation of monoatomic ion transport"/>
    <property type="evidence" value="ECO:0007669"/>
    <property type="project" value="InterPro"/>
</dbReference>
<evidence type="ECO:0000256" key="2">
    <source>
        <dbReference type="ARBA" id="ARBA00005948"/>
    </source>
</evidence>
<comment type="subcellular location">
    <subcellularLocation>
        <location evidence="1">Membrane</location>
        <topology evidence="1">Single-pass type I membrane protein</topology>
    </subcellularLocation>
</comment>
<evidence type="ECO:0000256" key="10">
    <source>
        <dbReference type="ARBA" id="ARBA00023053"/>
    </source>
</evidence>
<keyword evidence="7 15" id="KW-0732">Signal</keyword>
<dbReference type="PROSITE" id="PS01310">
    <property type="entry name" value="FXYD"/>
    <property type="match status" value="1"/>
</dbReference>
<evidence type="ECO:0000256" key="5">
    <source>
        <dbReference type="ARBA" id="ARBA00022607"/>
    </source>
</evidence>
<evidence type="ECO:0000256" key="16">
    <source>
        <dbReference type="SAM" id="MobiDB-lite"/>
    </source>
</evidence>
<keyword evidence="4" id="KW-0633">Potassium transport</keyword>
<feature type="compositionally biased region" description="Basic and acidic residues" evidence="16">
    <location>
        <begin position="116"/>
        <end position="131"/>
    </location>
</feature>
<dbReference type="GO" id="GO:0017080">
    <property type="term" value="F:sodium channel regulator activity"/>
    <property type="evidence" value="ECO:0007669"/>
    <property type="project" value="TreeGrafter"/>
</dbReference>
<evidence type="ECO:0000256" key="13">
    <source>
        <dbReference type="ARBA" id="ARBA00023201"/>
    </source>
</evidence>
<keyword evidence="6 15" id="KW-0812">Transmembrane</keyword>
<dbReference type="GO" id="GO:0006813">
    <property type="term" value="P:potassium ion transport"/>
    <property type="evidence" value="ECO:0007669"/>
    <property type="project" value="UniProtKB-KW"/>
</dbReference>
<name>A0A834QY67_MARMO</name>
<dbReference type="FunFam" id="1.20.5.780:FF:000001">
    <property type="entry name" value="Fxyd domain-containing ion transport regulator"/>
    <property type="match status" value="1"/>
</dbReference>
<evidence type="ECO:0000256" key="14">
    <source>
        <dbReference type="ARBA" id="ARBA00064017"/>
    </source>
</evidence>
<evidence type="ECO:0000256" key="8">
    <source>
        <dbReference type="ARBA" id="ARBA00022958"/>
    </source>
</evidence>
<keyword evidence="5" id="KW-0740">Sodium/potassium transport</keyword>
<evidence type="ECO:0000256" key="9">
    <source>
        <dbReference type="ARBA" id="ARBA00022989"/>
    </source>
</evidence>
<evidence type="ECO:0000313" key="17">
    <source>
        <dbReference type="EMBL" id="KAF7486707.1"/>
    </source>
</evidence>
<reference evidence="17" key="1">
    <citation type="submission" date="2020-08" db="EMBL/GenBank/DDBJ databases">
        <authorList>
            <person name="Shumante A."/>
            <person name="Zimin A.V."/>
            <person name="Puiu D."/>
            <person name="Salzberg S.L."/>
        </authorList>
    </citation>
    <scope>NUCLEOTIDE SEQUENCE</scope>
    <source>
        <strain evidence="17">WC2-LM</strain>
        <tissue evidence="17">Liver</tissue>
    </source>
</reference>
<dbReference type="InterPro" id="IPR047297">
    <property type="entry name" value="FXYD_motif"/>
</dbReference>
<dbReference type="PANTHER" id="PTHR14132:SF15">
    <property type="entry name" value="FXYD DOMAIN-CONTAINING ION TRANSPORT REGULATOR 6-RELATED"/>
    <property type="match status" value="1"/>
</dbReference>
<keyword evidence="13" id="KW-0739">Sodium transport</keyword>
<dbReference type="Gene3D" id="1.20.5.780">
    <property type="entry name" value="Single helix bin"/>
    <property type="match status" value="1"/>
</dbReference>
<feature type="region of interest" description="Disordered" evidence="16">
    <location>
        <begin position="109"/>
        <end position="131"/>
    </location>
</feature>
<comment type="similarity">
    <text evidence="2 15">Belongs to the FXYD family.</text>
</comment>
<evidence type="ECO:0000256" key="12">
    <source>
        <dbReference type="ARBA" id="ARBA00023136"/>
    </source>
</evidence>
<evidence type="ECO:0000256" key="7">
    <source>
        <dbReference type="ARBA" id="ARBA00022729"/>
    </source>
</evidence>
<dbReference type="AlphaFoldDB" id="A0A834QY67"/>
<dbReference type="EMBL" id="WJEC01000034">
    <property type="protein sequence ID" value="KAF7486707.1"/>
    <property type="molecule type" value="Genomic_DNA"/>
</dbReference>
<dbReference type="GO" id="GO:0005886">
    <property type="term" value="C:plasma membrane"/>
    <property type="evidence" value="ECO:0007669"/>
    <property type="project" value="UniProtKB-ARBA"/>
</dbReference>
<dbReference type="PANTHER" id="PTHR14132">
    <property type="entry name" value="SODIUM/POTASSIUM-TRANSPORTING ATPASE SUBUNIT GAMMA"/>
    <property type="match status" value="1"/>
</dbReference>
<keyword evidence="11 15" id="KW-0406">Ion transport</keyword>
<dbReference type="GO" id="GO:0006814">
    <property type="term" value="P:sodium ion transport"/>
    <property type="evidence" value="ECO:0007669"/>
    <property type="project" value="UniProtKB-KW"/>
</dbReference>
<protein>
    <recommendedName>
        <fullName evidence="15">FXYD domain-containing ion transport regulator</fullName>
    </recommendedName>
</protein>
<evidence type="ECO:0000256" key="15">
    <source>
        <dbReference type="RuleBase" id="RU364131"/>
    </source>
</evidence>
<organism evidence="17 18">
    <name type="scientific">Marmota monax</name>
    <name type="common">Woodchuck</name>
    <dbReference type="NCBI Taxonomy" id="9995"/>
    <lineage>
        <taxon>Eukaryota</taxon>
        <taxon>Metazoa</taxon>
        <taxon>Chordata</taxon>
        <taxon>Craniata</taxon>
        <taxon>Vertebrata</taxon>
        <taxon>Euteleostomi</taxon>
        <taxon>Mammalia</taxon>
        <taxon>Eutheria</taxon>
        <taxon>Euarchontoglires</taxon>
        <taxon>Glires</taxon>
        <taxon>Rodentia</taxon>
        <taxon>Sciuromorpha</taxon>
        <taxon>Sciuridae</taxon>
        <taxon>Xerinae</taxon>
        <taxon>Marmotini</taxon>
        <taxon>Marmota</taxon>
    </lineage>
</organism>
<evidence type="ECO:0000313" key="18">
    <source>
        <dbReference type="Proteomes" id="UP000662637"/>
    </source>
</evidence>
<feature type="chain" id="PRO_5033102372" description="FXYD domain-containing ion transport regulator" evidence="15">
    <location>
        <begin position="19"/>
        <end position="309"/>
    </location>
</feature>
<sequence>MEVVLIFLCSLLAPTVLASAAEQEKEKDPFHYDYQTLRIGGLVFAVVLFSVGILLILSRRCKCSFNQKPRAPGDEEAQVENLITANGAPSAGVALRRGSFTPSVCFSFQQRSPRKQRTEEQPPEGSEHGESCFHLARARPPRAPARLPPRHNLETLPYQGSIKIMASNDESKTKQFTVMSNLKNGVLVRITVLRVKAIPPHPLSRLCPFLADPGISQGKKARLLPLAGHTEGGDRAGRLKGGGLRMECSAPPLPSSRSFSKPLFSQALGHEPLKGESQVLGFAFPIDQVPSPGRTSPSGAFTPFPASQA</sequence>